<sequence>MSEFLKVKEILTKIKELKRDFSFKSSLQITDQITKTTQYGKPYLILSMRDITGEIPNVKKWINESGKLEQLRDVYNIGSIFEIRGKFDKKYSSI</sequence>
<comment type="caution">
    <text evidence="1">The sequence shown here is derived from an EMBL/GenBank/DDBJ whole genome shotgun (WGS) entry which is preliminary data.</text>
</comment>
<evidence type="ECO:0008006" key="2">
    <source>
        <dbReference type="Google" id="ProtNLM"/>
    </source>
</evidence>
<dbReference type="EMBL" id="LAZR01069457">
    <property type="protein sequence ID" value="KKK47670.1"/>
    <property type="molecule type" value="Genomic_DNA"/>
</dbReference>
<proteinExistence type="predicted"/>
<feature type="non-terminal residue" evidence="1">
    <location>
        <position position="94"/>
    </location>
</feature>
<protein>
    <recommendedName>
        <fullName evidence="2">OB domain-containing protein</fullName>
    </recommendedName>
</protein>
<gene>
    <name evidence="1" type="ORF">LCGC14_3152840</name>
</gene>
<organism evidence="1">
    <name type="scientific">marine sediment metagenome</name>
    <dbReference type="NCBI Taxonomy" id="412755"/>
    <lineage>
        <taxon>unclassified sequences</taxon>
        <taxon>metagenomes</taxon>
        <taxon>ecological metagenomes</taxon>
    </lineage>
</organism>
<evidence type="ECO:0000313" key="1">
    <source>
        <dbReference type="EMBL" id="KKK47670.1"/>
    </source>
</evidence>
<reference evidence="1" key="1">
    <citation type="journal article" date="2015" name="Nature">
        <title>Complex archaea that bridge the gap between prokaryotes and eukaryotes.</title>
        <authorList>
            <person name="Spang A."/>
            <person name="Saw J.H."/>
            <person name="Jorgensen S.L."/>
            <person name="Zaremba-Niedzwiedzka K."/>
            <person name="Martijn J."/>
            <person name="Lind A.E."/>
            <person name="van Eijk R."/>
            <person name="Schleper C."/>
            <person name="Guy L."/>
            <person name="Ettema T.J."/>
        </authorList>
    </citation>
    <scope>NUCLEOTIDE SEQUENCE</scope>
</reference>
<accession>A0A0F8WHL4</accession>
<name>A0A0F8WHL4_9ZZZZ</name>
<dbReference type="AlphaFoldDB" id="A0A0F8WHL4"/>